<feature type="transmembrane region" description="Helical" evidence="7">
    <location>
        <begin position="131"/>
        <end position="153"/>
    </location>
</feature>
<evidence type="ECO:0000259" key="8">
    <source>
        <dbReference type="PROSITE" id="PS50928"/>
    </source>
</evidence>
<feature type="transmembrane region" description="Helical" evidence="7">
    <location>
        <begin position="232"/>
        <end position="254"/>
    </location>
</feature>
<evidence type="ECO:0000256" key="4">
    <source>
        <dbReference type="ARBA" id="ARBA00022692"/>
    </source>
</evidence>
<dbReference type="PANTHER" id="PTHR30151">
    <property type="entry name" value="ALKANE SULFONATE ABC TRANSPORTER-RELATED, MEMBRANE SUBUNIT"/>
    <property type="match status" value="1"/>
</dbReference>
<dbReference type="SUPFAM" id="SSF161098">
    <property type="entry name" value="MetI-like"/>
    <property type="match status" value="1"/>
</dbReference>
<protein>
    <submittedName>
        <fullName evidence="9">ABC transporter permease</fullName>
    </submittedName>
</protein>
<comment type="caution">
    <text evidence="9">The sequence shown here is derived from an EMBL/GenBank/DDBJ whole genome shotgun (WGS) entry which is preliminary data.</text>
</comment>
<keyword evidence="3" id="KW-1003">Cell membrane</keyword>
<evidence type="ECO:0000256" key="7">
    <source>
        <dbReference type="RuleBase" id="RU363032"/>
    </source>
</evidence>
<accession>A0ABN2MPA9</accession>
<keyword evidence="10" id="KW-1185">Reference proteome</keyword>
<feature type="transmembrane region" description="Helical" evidence="7">
    <location>
        <begin position="12"/>
        <end position="32"/>
    </location>
</feature>
<dbReference type="InterPro" id="IPR035906">
    <property type="entry name" value="MetI-like_sf"/>
</dbReference>
<evidence type="ECO:0000256" key="6">
    <source>
        <dbReference type="ARBA" id="ARBA00023136"/>
    </source>
</evidence>
<dbReference type="CDD" id="cd06261">
    <property type="entry name" value="TM_PBP2"/>
    <property type="match status" value="1"/>
</dbReference>
<dbReference type="RefSeq" id="WP_344412826.1">
    <property type="nucleotide sequence ID" value="NZ_BAAAQK010000003.1"/>
</dbReference>
<evidence type="ECO:0000256" key="5">
    <source>
        <dbReference type="ARBA" id="ARBA00022989"/>
    </source>
</evidence>
<dbReference type="Proteomes" id="UP001500449">
    <property type="component" value="Unassembled WGS sequence"/>
</dbReference>
<dbReference type="InterPro" id="IPR000515">
    <property type="entry name" value="MetI-like"/>
</dbReference>
<evidence type="ECO:0000313" key="10">
    <source>
        <dbReference type="Proteomes" id="UP001500449"/>
    </source>
</evidence>
<feature type="transmembrane region" description="Helical" evidence="7">
    <location>
        <begin position="106"/>
        <end position="125"/>
    </location>
</feature>
<comment type="similarity">
    <text evidence="7">Belongs to the binding-protein-dependent transport system permease family.</text>
</comment>
<organism evidence="9 10">
    <name type="scientific">Pseudonocardia ailaonensis</name>
    <dbReference type="NCBI Taxonomy" id="367279"/>
    <lineage>
        <taxon>Bacteria</taxon>
        <taxon>Bacillati</taxon>
        <taxon>Actinomycetota</taxon>
        <taxon>Actinomycetes</taxon>
        <taxon>Pseudonocardiales</taxon>
        <taxon>Pseudonocardiaceae</taxon>
        <taxon>Pseudonocardia</taxon>
    </lineage>
</organism>
<gene>
    <name evidence="9" type="ORF">GCM10009836_10170</name>
</gene>
<keyword evidence="5 7" id="KW-1133">Transmembrane helix</keyword>
<sequence length="271" mass="27667">MTAAAPARRFSAPPWFGGVVGVVLIVAVWWIASATLFQASRAIPSPPAVVARFLDGDQWVATLNNAAGTVSSAGLGYLWGNLAAIALAVLVLLVPPLEELVNQVAVVTYCIPLVAIGPVIVIVSGRDAPSGASIVLAAMSCFFTTVVGALLGLRAAPRTSVDLIRAYGGSTWTVLRKVQLISALPSLFAALRIAAPAAFLGAILAEYLGSGGDSTLGQALIAAQTQADAPQLWYLALVSGLISGLAFVIVGLVARLVTPWTTGADTPAGAR</sequence>
<proteinExistence type="inferred from homology"/>
<evidence type="ECO:0000256" key="2">
    <source>
        <dbReference type="ARBA" id="ARBA00022448"/>
    </source>
</evidence>
<dbReference type="Pfam" id="PF00528">
    <property type="entry name" value="BPD_transp_1"/>
    <property type="match status" value="1"/>
</dbReference>
<dbReference type="EMBL" id="BAAAQK010000003">
    <property type="protein sequence ID" value="GAA1833997.1"/>
    <property type="molecule type" value="Genomic_DNA"/>
</dbReference>
<dbReference type="PROSITE" id="PS50928">
    <property type="entry name" value="ABC_TM1"/>
    <property type="match status" value="1"/>
</dbReference>
<dbReference type="Gene3D" id="1.10.3720.10">
    <property type="entry name" value="MetI-like"/>
    <property type="match status" value="1"/>
</dbReference>
<dbReference type="PANTHER" id="PTHR30151:SF20">
    <property type="entry name" value="ABC TRANSPORTER PERMEASE PROTEIN HI_0355-RELATED"/>
    <property type="match status" value="1"/>
</dbReference>
<evidence type="ECO:0000313" key="9">
    <source>
        <dbReference type="EMBL" id="GAA1833997.1"/>
    </source>
</evidence>
<feature type="transmembrane region" description="Helical" evidence="7">
    <location>
        <begin position="180"/>
        <end position="205"/>
    </location>
</feature>
<reference evidence="9 10" key="1">
    <citation type="journal article" date="2019" name="Int. J. Syst. Evol. Microbiol.">
        <title>The Global Catalogue of Microorganisms (GCM) 10K type strain sequencing project: providing services to taxonomists for standard genome sequencing and annotation.</title>
        <authorList>
            <consortium name="The Broad Institute Genomics Platform"/>
            <consortium name="The Broad Institute Genome Sequencing Center for Infectious Disease"/>
            <person name="Wu L."/>
            <person name="Ma J."/>
        </authorList>
    </citation>
    <scope>NUCLEOTIDE SEQUENCE [LARGE SCALE GENOMIC DNA]</scope>
    <source>
        <strain evidence="9 10">JCM 16009</strain>
    </source>
</reference>
<evidence type="ECO:0000256" key="3">
    <source>
        <dbReference type="ARBA" id="ARBA00022475"/>
    </source>
</evidence>
<keyword evidence="6 7" id="KW-0472">Membrane</keyword>
<name>A0ABN2MPA9_9PSEU</name>
<comment type="subcellular location">
    <subcellularLocation>
        <location evidence="1 7">Cell membrane</location>
        <topology evidence="1 7">Multi-pass membrane protein</topology>
    </subcellularLocation>
</comment>
<feature type="transmembrane region" description="Helical" evidence="7">
    <location>
        <begin position="76"/>
        <end position="94"/>
    </location>
</feature>
<keyword evidence="2 7" id="KW-0813">Transport</keyword>
<keyword evidence="4 7" id="KW-0812">Transmembrane</keyword>
<feature type="domain" description="ABC transmembrane type-1" evidence="8">
    <location>
        <begin position="62"/>
        <end position="254"/>
    </location>
</feature>
<evidence type="ECO:0000256" key="1">
    <source>
        <dbReference type="ARBA" id="ARBA00004651"/>
    </source>
</evidence>